<gene>
    <name evidence="1" type="ORF">AsAng_0040940</name>
</gene>
<dbReference type="EMBL" id="AP026867">
    <property type="protein sequence ID" value="BDS13357.1"/>
    <property type="molecule type" value="Genomic_DNA"/>
</dbReference>
<evidence type="ECO:0000313" key="2">
    <source>
        <dbReference type="Proteomes" id="UP001060919"/>
    </source>
</evidence>
<name>A0A915YHZ7_9BACT</name>
<keyword evidence="2" id="KW-1185">Reference proteome</keyword>
<accession>A0A915YHZ7</accession>
<organism evidence="1 2">
    <name type="scientific">Aureispira anguillae</name>
    <dbReference type="NCBI Taxonomy" id="2864201"/>
    <lineage>
        <taxon>Bacteria</taxon>
        <taxon>Pseudomonadati</taxon>
        <taxon>Bacteroidota</taxon>
        <taxon>Saprospiria</taxon>
        <taxon>Saprospirales</taxon>
        <taxon>Saprospiraceae</taxon>
        <taxon>Aureispira</taxon>
    </lineage>
</organism>
<protein>
    <submittedName>
        <fullName evidence="1">Uncharacterized protein</fullName>
    </submittedName>
</protein>
<sequence>MDYPFCCPVGAGKDRLIFYTIKIKNKIKDAYRFLFILFFLLRC</sequence>
<dbReference type="AlphaFoldDB" id="A0A915YHZ7"/>
<dbReference type="KEGG" id="aup:AsAng_0040940"/>
<evidence type="ECO:0000313" key="1">
    <source>
        <dbReference type="EMBL" id="BDS13357.1"/>
    </source>
</evidence>
<proteinExistence type="predicted"/>
<dbReference type="Proteomes" id="UP001060919">
    <property type="component" value="Chromosome"/>
</dbReference>
<reference evidence="1" key="1">
    <citation type="submission" date="2022-09" db="EMBL/GenBank/DDBJ databases">
        <title>Aureispira anguillicida sp. nov., isolated from Leptocephalus of Japanese eel Anguilla japonica.</title>
        <authorList>
            <person name="Yuasa K."/>
            <person name="Mekata T."/>
            <person name="Ikunari K."/>
        </authorList>
    </citation>
    <scope>NUCLEOTIDE SEQUENCE</scope>
    <source>
        <strain evidence="1">EL160426</strain>
    </source>
</reference>